<dbReference type="PANTHER" id="PTHR44943">
    <property type="entry name" value="CELLULOSE SYNTHASE OPERON PROTEIN C"/>
    <property type="match status" value="1"/>
</dbReference>
<keyword evidence="6" id="KW-1185">Reference proteome</keyword>
<reference evidence="6" key="1">
    <citation type="submission" date="2016-10" db="EMBL/GenBank/DDBJ databases">
        <authorList>
            <person name="Varghese N."/>
            <person name="Submissions S."/>
        </authorList>
    </citation>
    <scope>NUCLEOTIDE SEQUENCE [LARGE SCALE GENOMIC DNA]</scope>
    <source>
        <strain evidence="6">CGMCC 1.12402</strain>
    </source>
</reference>
<evidence type="ECO:0000313" key="6">
    <source>
        <dbReference type="Proteomes" id="UP000199437"/>
    </source>
</evidence>
<keyword evidence="1" id="KW-0677">Repeat</keyword>
<evidence type="ECO:0000256" key="3">
    <source>
        <dbReference type="PROSITE-ProRule" id="PRU00339"/>
    </source>
</evidence>
<name>A0A1I0RK55_9BACT</name>
<dbReference type="SUPFAM" id="SSF48452">
    <property type="entry name" value="TPR-like"/>
    <property type="match status" value="3"/>
</dbReference>
<dbReference type="STRING" id="1267423.SAMN05216290_3750"/>
<evidence type="ECO:0000256" key="1">
    <source>
        <dbReference type="ARBA" id="ARBA00022737"/>
    </source>
</evidence>
<dbReference type="InterPro" id="IPR011990">
    <property type="entry name" value="TPR-like_helical_dom_sf"/>
</dbReference>
<feature type="signal peptide" evidence="4">
    <location>
        <begin position="1"/>
        <end position="20"/>
    </location>
</feature>
<dbReference type="Pfam" id="PF13432">
    <property type="entry name" value="TPR_16"/>
    <property type="match status" value="2"/>
</dbReference>
<dbReference type="EMBL" id="FOIR01000004">
    <property type="protein sequence ID" value="SEW41453.1"/>
    <property type="molecule type" value="Genomic_DNA"/>
</dbReference>
<dbReference type="PROSITE" id="PS50005">
    <property type="entry name" value="TPR"/>
    <property type="match status" value="2"/>
</dbReference>
<sequence length="580" mass="64581">MKNRIIISFILAVALSPSLAAYQQAEEQKLEKEASAYEKANAEFVMIEAEKFFLLEDYERALAFLDQSLSTDPKNHAAYFKKAEVLGIQEKYEEGLEAITKAIEIQPDNKFYYILGAQLAKQNESLEDAKRFYDMLQTNASGYEAYYAEIIDTYQQTGNNSDAITLADKAIAAYPNAPEFYLKKAEIELISGQTESATQTLSQGLNKFPQDDIVLQQYVELMSFQGKLPEATSQLEQIQANNTKATLLLIDLYTQQGKTDKVKSSINMVFEDDEFGADAKALAIGYLIFNDAETGNENFIDSLQQVLQTTYPASAMVFENGGLIYSRLAFNPDPTVRKAYQEKAIANYKKLTQLNPGDFAGWNKVLSYEYNQKLWEDLTNDADEALSLFPNQAIFYYFLSAGQLGSGEIDDAEDNATQALRMSGSNQQLQSLLNAQLGLIQLARNNATQAETYFEKSVGFNTVHEEAILSYANYLSESEPQKALELLNGFAEGINQKLRAVSIQAKALLNQNNTAQSKSTMETALAQFPNEVDGASLEIYGDILFKAGQTNEALVQWQKALTLGGTSDKLEEKIANKAYN</sequence>
<dbReference type="InterPro" id="IPR051685">
    <property type="entry name" value="Ycf3/AcsC/BcsC/TPR_MFPF"/>
</dbReference>
<keyword evidence="2 3" id="KW-0802">TPR repeat</keyword>
<feature type="repeat" description="TPR" evidence="3">
    <location>
        <begin position="42"/>
        <end position="75"/>
    </location>
</feature>
<dbReference type="OrthoDB" id="9814220at2"/>
<organism evidence="5 6">
    <name type="scientific">Roseivirga pacifica</name>
    <dbReference type="NCBI Taxonomy" id="1267423"/>
    <lineage>
        <taxon>Bacteria</taxon>
        <taxon>Pseudomonadati</taxon>
        <taxon>Bacteroidota</taxon>
        <taxon>Cytophagia</taxon>
        <taxon>Cytophagales</taxon>
        <taxon>Roseivirgaceae</taxon>
        <taxon>Roseivirga</taxon>
    </lineage>
</organism>
<dbReference type="SMART" id="SM00028">
    <property type="entry name" value="TPR"/>
    <property type="match status" value="8"/>
</dbReference>
<dbReference type="Pfam" id="PF14559">
    <property type="entry name" value="TPR_19"/>
    <property type="match status" value="1"/>
</dbReference>
<gene>
    <name evidence="5" type="ORF">SAMN05216290_3750</name>
</gene>
<proteinExistence type="predicted"/>
<evidence type="ECO:0000256" key="2">
    <source>
        <dbReference type="ARBA" id="ARBA00022803"/>
    </source>
</evidence>
<dbReference type="Gene3D" id="1.25.40.10">
    <property type="entry name" value="Tetratricopeptide repeat domain"/>
    <property type="match status" value="4"/>
</dbReference>
<protein>
    <submittedName>
        <fullName evidence="5">Tetratricopeptide repeat-containing protein</fullName>
    </submittedName>
</protein>
<dbReference type="GeneID" id="99988418"/>
<dbReference type="Proteomes" id="UP000199437">
    <property type="component" value="Unassembled WGS sequence"/>
</dbReference>
<accession>A0A1I0RK55</accession>
<keyword evidence="4" id="KW-0732">Signal</keyword>
<feature type="repeat" description="TPR" evidence="3">
    <location>
        <begin position="76"/>
        <end position="109"/>
    </location>
</feature>
<feature type="chain" id="PRO_5011709698" evidence="4">
    <location>
        <begin position="21"/>
        <end position="580"/>
    </location>
</feature>
<dbReference type="PANTHER" id="PTHR44943:SF4">
    <property type="entry name" value="TPR REPEAT-CONTAINING PROTEIN MJ0798"/>
    <property type="match status" value="1"/>
</dbReference>
<dbReference type="RefSeq" id="WP_090260722.1">
    <property type="nucleotide sequence ID" value="NZ_FOIR01000004.1"/>
</dbReference>
<dbReference type="InterPro" id="IPR019734">
    <property type="entry name" value="TPR_rpt"/>
</dbReference>
<evidence type="ECO:0000256" key="4">
    <source>
        <dbReference type="SAM" id="SignalP"/>
    </source>
</evidence>
<evidence type="ECO:0000313" key="5">
    <source>
        <dbReference type="EMBL" id="SEW41453.1"/>
    </source>
</evidence>
<dbReference type="AlphaFoldDB" id="A0A1I0RK55"/>